<reference evidence="3 4" key="1">
    <citation type="submission" date="2023-07" db="EMBL/GenBank/DDBJ databases">
        <title>Closed genome sequence of Methanimicrococcus sp. Es2.</title>
        <authorList>
            <person name="Protasov E."/>
            <person name="Platt K."/>
            <person name="Reeh H."/>
            <person name="Poehlein A."/>
            <person name="Daniel R."/>
            <person name="Brune A."/>
        </authorList>
    </citation>
    <scope>NUCLEOTIDE SEQUENCE [LARGE SCALE GENOMIC DNA]</scope>
    <source>
        <strain evidence="3 4">Es2</strain>
    </source>
</reference>
<keyword evidence="1" id="KW-0812">Transmembrane</keyword>
<feature type="transmembrane region" description="Helical" evidence="1">
    <location>
        <begin position="222"/>
        <end position="245"/>
    </location>
</feature>
<dbReference type="Proteomes" id="UP001302662">
    <property type="component" value="Chromosome"/>
</dbReference>
<evidence type="ECO:0000313" key="4">
    <source>
        <dbReference type="Proteomes" id="UP001302662"/>
    </source>
</evidence>
<feature type="transmembrane region" description="Helical" evidence="1">
    <location>
        <begin position="168"/>
        <end position="201"/>
    </location>
</feature>
<keyword evidence="4" id="KW-1185">Reference proteome</keyword>
<gene>
    <name evidence="3" type="ORF">MmiEs2_06100</name>
</gene>
<name>A0AA96VA18_9EURY</name>
<feature type="transmembrane region" description="Helical" evidence="1">
    <location>
        <begin position="78"/>
        <end position="99"/>
    </location>
</feature>
<keyword evidence="1" id="KW-0472">Membrane</keyword>
<dbReference type="InterPro" id="IPR057169">
    <property type="entry name" value="DUF7847"/>
</dbReference>
<dbReference type="AlphaFoldDB" id="A0AA96VA18"/>
<feature type="transmembrane region" description="Helical" evidence="1">
    <location>
        <begin position="251"/>
        <end position="278"/>
    </location>
</feature>
<feature type="transmembrane region" description="Helical" evidence="1">
    <location>
        <begin position="132"/>
        <end position="162"/>
    </location>
</feature>
<organism evidence="3 4">
    <name type="scientific">Methanimicrococcus stummii</name>
    <dbReference type="NCBI Taxonomy" id="3028294"/>
    <lineage>
        <taxon>Archaea</taxon>
        <taxon>Methanobacteriati</taxon>
        <taxon>Methanobacteriota</taxon>
        <taxon>Stenosarchaea group</taxon>
        <taxon>Methanomicrobia</taxon>
        <taxon>Methanosarcinales</taxon>
        <taxon>Methanosarcinaceae</taxon>
        <taxon>Methanimicrococcus</taxon>
    </lineage>
</organism>
<dbReference type="EMBL" id="CP131062">
    <property type="protein sequence ID" value="WNY28425.1"/>
    <property type="molecule type" value="Genomic_DNA"/>
</dbReference>
<feature type="transmembrane region" description="Helical" evidence="1">
    <location>
        <begin position="21"/>
        <end position="44"/>
    </location>
</feature>
<proteinExistence type="predicted"/>
<evidence type="ECO:0000259" key="2">
    <source>
        <dbReference type="Pfam" id="PF25231"/>
    </source>
</evidence>
<protein>
    <recommendedName>
        <fullName evidence="2">DUF7847 domain-containing protein</fullName>
    </recommendedName>
</protein>
<evidence type="ECO:0000313" key="3">
    <source>
        <dbReference type="EMBL" id="WNY28425.1"/>
    </source>
</evidence>
<sequence length="319" mass="34932">MFSLNTILSKGWDDFKSNPILLVPGLLAGSLSIIFAVVLFWAMFGDIMQAIAMTSSSTASTMFLDPNYFDSFIDSFNVVRFLLIFIVSMILLVIVSVFIEAGLTGMAKEAVEKGTTTFGDFLSYGAKYFLKFLAYSIVIGIIVGIPVAIIAIIFIAFIAVIVATGSIALAILAYFVFLILIIIVALIVTLFFYFIPYAIVIDEMGVMDSISKSYRIFMDNKGDVFIFILIVGIISFAVSFVVGIFTGILGIIPIVGAILSLIISIIVTAVLSALSAVWSTRAYYMLTDETVYEQPVCEQEFSEYAEIEEGILTDEPEQV</sequence>
<accession>A0AA96VA18</accession>
<keyword evidence="1" id="KW-1133">Transmembrane helix</keyword>
<dbReference type="GeneID" id="85197063"/>
<dbReference type="Pfam" id="PF25231">
    <property type="entry name" value="DUF7847"/>
    <property type="match status" value="1"/>
</dbReference>
<evidence type="ECO:0000256" key="1">
    <source>
        <dbReference type="SAM" id="Phobius"/>
    </source>
</evidence>
<dbReference type="KEGG" id="mees:MmiEs2_06100"/>
<dbReference type="RefSeq" id="WP_316559966.1">
    <property type="nucleotide sequence ID" value="NZ_CP131062.1"/>
</dbReference>
<feature type="domain" description="DUF7847" evidence="2">
    <location>
        <begin position="6"/>
        <end position="284"/>
    </location>
</feature>